<evidence type="ECO:0000259" key="1">
    <source>
        <dbReference type="Pfam" id="PF04471"/>
    </source>
</evidence>
<dbReference type="GO" id="GO:0003677">
    <property type="term" value="F:DNA binding"/>
    <property type="evidence" value="ECO:0007669"/>
    <property type="project" value="InterPro"/>
</dbReference>
<organism evidence="2 3">
    <name type="scientific">Adonisia turfae CCMR0081</name>
    <dbReference type="NCBI Taxonomy" id="2292702"/>
    <lineage>
        <taxon>Bacteria</taxon>
        <taxon>Bacillati</taxon>
        <taxon>Cyanobacteriota</taxon>
        <taxon>Adonisia</taxon>
        <taxon>Adonisia turfae</taxon>
    </lineage>
</organism>
<dbReference type="SUPFAM" id="SSF52980">
    <property type="entry name" value="Restriction endonuclease-like"/>
    <property type="match status" value="1"/>
</dbReference>
<evidence type="ECO:0000313" key="2">
    <source>
        <dbReference type="EMBL" id="NEZ57781.1"/>
    </source>
</evidence>
<accession>A0A6M0RQ07</accession>
<dbReference type="AlphaFoldDB" id="A0A6M0RQ07"/>
<dbReference type="InterPro" id="IPR011335">
    <property type="entry name" value="Restrct_endonuc-II-like"/>
</dbReference>
<protein>
    <recommendedName>
        <fullName evidence="1">Restriction endonuclease type IV Mrr domain-containing protein</fullName>
    </recommendedName>
</protein>
<dbReference type="EMBL" id="QXHD01000004">
    <property type="protein sequence ID" value="NEZ57781.1"/>
    <property type="molecule type" value="Genomic_DNA"/>
</dbReference>
<dbReference type="RefSeq" id="WP_163699929.1">
    <property type="nucleotide sequence ID" value="NZ_QXHD01000004.1"/>
</dbReference>
<dbReference type="Proteomes" id="UP000481033">
    <property type="component" value="Unassembled WGS sequence"/>
</dbReference>
<dbReference type="Pfam" id="PF04471">
    <property type="entry name" value="Mrr_cat"/>
    <property type="match status" value="1"/>
</dbReference>
<keyword evidence="3" id="KW-1185">Reference proteome</keyword>
<gene>
    <name evidence="2" type="ORF">DXZ20_19450</name>
</gene>
<dbReference type="InterPro" id="IPR007560">
    <property type="entry name" value="Restrct_endonuc_IV_Mrr"/>
</dbReference>
<feature type="domain" description="Restriction endonuclease type IV Mrr" evidence="1">
    <location>
        <begin position="37"/>
        <end position="158"/>
    </location>
</feature>
<sequence length="195" mass="22340">MPTAADYQARIETYERTELLQFWQSIQDRNTLDWSPGKAFEYFILRAFQLEGADITYPYGVQLSDMTSQYAFTDENQTVEQIDGVVYCDGLTCLIEAKDQTEPLNVEPIAKMRNQLLRRHASTIGVVFSRSGFTPPASILAQYLSPQMVLLWNGSEITYALEQGCMRQSLLKKYRVCIEKGKPDYDPRPEEAKTL</sequence>
<reference evidence="2 3" key="1">
    <citation type="journal article" date="2020" name="Microb. Ecol.">
        <title>Ecogenomics of the Marine Benthic Filamentous Cyanobacterium Adonisia.</title>
        <authorList>
            <person name="Walter J.M."/>
            <person name="Coutinho F.H."/>
            <person name="Leomil L."/>
            <person name="Hargreaves P.I."/>
            <person name="Campeao M.E."/>
            <person name="Vieira V.V."/>
            <person name="Silva B.S."/>
            <person name="Fistarol G.O."/>
            <person name="Salomon P.S."/>
            <person name="Sawabe T."/>
            <person name="Mino S."/>
            <person name="Hosokawa M."/>
            <person name="Miyashita H."/>
            <person name="Maruyama F."/>
            <person name="van Verk M.C."/>
            <person name="Dutilh B.E."/>
            <person name="Thompson C.C."/>
            <person name="Thompson F.L."/>
        </authorList>
    </citation>
    <scope>NUCLEOTIDE SEQUENCE [LARGE SCALE GENOMIC DNA]</scope>
    <source>
        <strain evidence="2 3">CCMR0081</strain>
    </source>
</reference>
<evidence type="ECO:0000313" key="3">
    <source>
        <dbReference type="Proteomes" id="UP000481033"/>
    </source>
</evidence>
<comment type="caution">
    <text evidence="2">The sequence shown here is derived from an EMBL/GenBank/DDBJ whole genome shotgun (WGS) entry which is preliminary data.</text>
</comment>
<dbReference type="GO" id="GO:0004519">
    <property type="term" value="F:endonuclease activity"/>
    <property type="evidence" value="ECO:0007669"/>
    <property type="project" value="InterPro"/>
</dbReference>
<proteinExistence type="predicted"/>
<dbReference type="GO" id="GO:0009307">
    <property type="term" value="P:DNA restriction-modification system"/>
    <property type="evidence" value="ECO:0007669"/>
    <property type="project" value="InterPro"/>
</dbReference>
<name>A0A6M0RQ07_9CYAN</name>